<sequence length="131" mass="14806">MGGTIVPGWWWCPVFKYRGRCVIIYVQHRCAFQDSTPVFSTLVCAWCSFIPMSFKIYKWSEKVPPHLSLLGFSASAVVRLSGNVGLWWSLGFGVSRSPLVALYFRVCLRSVVVVTWVLDVVSGFRSFTLCV</sequence>
<dbReference type="EMBL" id="BMAO01032536">
    <property type="protein sequence ID" value="GFQ83012.1"/>
    <property type="molecule type" value="Genomic_DNA"/>
</dbReference>
<evidence type="ECO:0000313" key="1">
    <source>
        <dbReference type="EMBL" id="GFQ83012.1"/>
    </source>
</evidence>
<reference evidence="1" key="1">
    <citation type="submission" date="2020-07" db="EMBL/GenBank/DDBJ databases">
        <title>Multicomponent nature underlies the extraordinary mechanical properties of spider dragline silk.</title>
        <authorList>
            <person name="Kono N."/>
            <person name="Nakamura H."/>
            <person name="Mori M."/>
            <person name="Yoshida Y."/>
            <person name="Ohtoshi R."/>
            <person name="Malay A.D."/>
            <person name="Moran D.A.P."/>
            <person name="Tomita M."/>
            <person name="Numata K."/>
            <person name="Arakawa K."/>
        </authorList>
    </citation>
    <scope>NUCLEOTIDE SEQUENCE</scope>
</reference>
<organism evidence="1 2">
    <name type="scientific">Trichonephila clavata</name>
    <name type="common">Joro spider</name>
    <name type="synonym">Nephila clavata</name>
    <dbReference type="NCBI Taxonomy" id="2740835"/>
    <lineage>
        <taxon>Eukaryota</taxon>
        <taxon>Metazoa</taxon>
        <taxon>Ecdysozoa</taxon>
        <taxon>Arthropoda</taxon>
        <taxon>Chelicerata</taxon>
        <taxon>Arachnida</taxon>
        <taxon>Araneae</taxon>
        <taxon>Araneomorphae</taxon>
        <taxon>Entelegynae</taxon>
        <taxon>Araneoidea</taxon>
        <taxon>Nephilidae</taxon>
        <taxon>Trichonephila</taxon>
    </lineage>
</organism>
<comment type="caution">
    <text evidence="1">The sequence shown here is derived from an EMBL/GenBank/DDBJ whole genome shotgun (WGS) entry which is preliminary data.</text>
</comment>
<proteinExistence type="predicted"/>
<dbReference type="Proteomes" id="UP000887116">
    <property type="component" value="Unassembled WGS sequence"/>
</dbReference>
<accession>A0A8X6HX10</accession>
<name>A0A8X6HX10_TRICU</name>
<gene>
    <name evidence="1" type="ORF">TNCT_365901</name>
</gene>
<dbReference type="AlphaFoldDB" id="A0A8X6HX10"/>
<evidence type="ECO:0000313" key="2">
    <source>
        <dbReference type="Proteomes" id="UP000887116"/>
    </source>
</evidence>
<protein>
    <submittedName>
        <fullName evidence="1">Uncharacterized protein</fullName>
    </submittedName>
</protein>
<keyword evidence="2" id="KW-1185">Reference proteome</keyword>